<feature type="domain" description="Fibronectin type-III" evidence="6">
    <location>
        <begin position="511"/>
        <end position="608"/>
    </location>
</feature>
<dbReference type="RefSeq" id="WP_106562162.1">
    <property type="nucleotide sequence ID" value="NZ_PYAU01000001.1"/>
</dbReference>
<feature type="domain" description="Laminin G" evidence="5">
    <location>
        <begin position="670"/>
        <end position="846"/>
    </location>
</feature>
<evidence type="ECO:0000256" key="3">
    <source>
        <dbReference type="ARBA" id="ARBA00023295"/>
    </source>
</evidence>
<evidence type="ECO:0000259" key="5">
    <source>
        <dbReference type="PROSITE" id="PS50025"/>
    </source>
</evidence>
<dbReference type="PROSITE" id="PS50025">
    <property type="entry name" value="LAM_G_DOMAIN"/>
    <property type="match status" value="1"/>
</dbReference>
<dbReference type="PROSITE" id="PS50853">
    <property type="entry name" value="FN3"/>
    <property type="match status" value="1"/>
</dbReference>
<dbReference type="GO" id="GO:0000272">
    <property type="term" value="P:polysaccharide catabolic process"/>
    <property type="evidence" value="ECO:0007669"/>
    <property type="project" value="UniProtKB-KW"/>
</dbReference>
<dbReference type="SUPFAM" id="SSF63825">
    <property type="entry name" value="YWTD domain"/>
    <property type="match status" value="1"/>
</dbReference>
<keyword evidence="3" id="KW-0326">Glycosidase</keyword>
<evidence type="ECO:0000259" key="6">
    <source>
        <dbReference type="PROSITE" id="PS50853"/>
    </source>
</evidence>
<dbReference type="GO" id="GO:0016798">
    <property type="term" value="F:hydrolase activity, acting on glycosyl bonds"/>
    <property type="evidence" value="ECO:0007669"/>
    <property type="project" value="UniProtKB-KW"/>
</dbReference>
<dbReference type="InterPro" id="IPR036116">
    <property type="entry name" value="FN3_sf"/>
</dbReference>
<dbReference type="GO" id="GO:0030246">
    <property type="term" value="F:carbohydrate binding"/>
    <property type="evidence" value="ECO:0007669"/>
    <property type="project" value="UniProtKB-KW"/>
</dbReference>
<dbReference type="EMBL" id="PYAU01000001">
    <property type="protein sequence ID" value="PSL36949.1"/>
    <property type="molecule type" value="Genomic_DNA"/>
</dbReference>
<keyword evidence="10" id="KW-1185">Reference proteome</keyword>
<evidence type="ECO:0000256" key="4">
    <source>
        <dbReference type="ARBA" id="ARBA00023326"/>
    </source>
</evidence>
<dbReference type="AlphaFoldDB" id="A0A2P8GSK1"/>
<keyword evidence="3" id="KW-0378">Hydrolase</keyword>
<name>A0A2P8GSK1_9MICO</name>
<evidence type="ECO:0000313" key="10">
    <source>
        <dbReference type="Proteomes" id="UP000268291"/>
    </source>
</evidence>
<keyword evidence="7" id="KW-0430">Lectin</keyword>
<dbReference type="InterPro" id="IPR003961">
    <property type="entry name" value="FN3_dom"/>
</dbReference>
<dbReference type="InterPro" id="IPR013783">
    <property type="entry name" value="Ig-like_fold"/>
</dbReference>
<dbReference type="Proteomes" id="UP000241203">
    <property type="component" value="Unassembled WGS sequence"/>
</dbReference>
<dbReference type="OrthoDB" id="9802683at2"/>
<dbReference type="Gene3D" id="2.60.40.10">
    <property type="entry name" value="Immunoglobulins"/>
    <property type="match status" value="1"/>
</dbReference>
<dbReference type="SUPFAM" id="SSF49899">
    <property type="entry name" value="Concanavalin A-like lectins/glucanases"/>
    <property type="match status" value="1"/>
</dbReference>
<organism evidence="7 9">
    <name type="scientific">Labedella gwakjiensis</name>
    <dbReference type="NCBI Taxonomy" id="390269"/>
    <lineage>
        <taxon>Bacteria</taxon>
        <taxon>Bacillati</taxon>
        <taxon>Actinomycetota</taxon>
        <taxon>Actinomycetes</taxon>
        <taxon>Micrococcales</taxon>
        <taxon>Microbacteriaceae</taxon>
        <taxon>Labedella</taxon>
    </lineage>
</organism>
<dbReference type="InterPro" id="IPR015943">
    <property type="entry name" value="WD40/YVTN_repeat-like_dom_sf"/>
</dbReference>
<sequence>MNTVSAPARAVRTPRRRPQRRALIAIVAAAATLAVSNVVPLSPALADTRPADTAVPQTVSSDGLPTAQIGTGLAHEKGDNINGGVVWDQVVVGDVVYVGGDFQRARQPGDGADKAVERKNFLAYDLKTGALLDVNIPFNARVRSLAASPDGKRLYAAGSFTTVAGLTRYRIAAIDLTTGSVVSDFKPYLNSSAYTVAASATRVYVGGAFASAGKAEGFDRVASFTLDGQVDRAWNPKPRVDPKGVPNGMYGGTKKKITGSDLVQAIVVSPDGSKVVISGNFNSLNGSNPLDTNQSGYGMGMVRADNAQMLPWKVNKVVRNATSNSAVTSLSTDGEFVYGTGIWTTVHKGGNFEGTFKASWDDGRLDWVEDCHGDTYSAFSHRDVVYKASHAHACDTLGGFPERSNTASHGKWYRALALTKERTRTLTATPRTTYVNFAGNPAPSLLDWYPDLRVGTYTGMTQAAWDVTASGDYVLMAGEFVAVNGVSQAGLVRFASPDIAPNKQGPVLSGADVTPTVTGIQGTYVRLEWRANYDFDNGSLQYDVFRDGNTTTPVFTKTVRSNFYMRPVIKATDGYLAPGTTHTYRIRTSDPFGNQTWGETVSYTAPKTGALASDGQRSTYDSAVLADQPSAYWPMSESSGALAVNWAGTNHVNSLSARVPGAEVARNPKARAYSLSGTTWAATAAAEPTSATFTTELWFKTTTKTGGTLVAQTTKRDLTSAFDRAVYMDTAGRILFTATDGTAKAISTKGAFNDGRWHHLAVTIGASGTTIYVDGTARVSRADLRTGAMLGGRAFWAVGAHNLAGRHLAPAANGHFAGSLDNIASYNRPLTAAEVSAHYTAGVAKP</sequence>
<dbReference type="GO" id="GO:0042995">
    <property type="term" value="C:cell projection"/>
    <property type="evidence" value="ECO:0007669"/>
    <property type="project" value="UniProtKB-SubCell"/>
</dbReference>
<reference evidence="7 9" key="1">
    <citation type="submission" date="2018-03" db="EMBL/GenBank/DDBJ databases">
        <title>Genomic Encyclopedia of Archaeal and Bacterial Type Strains, Phase II (KMG-II): from individual species to whole genera.</title>
        <authorList>
            <person name="Goeker M."/>
        </authorList>
    </citation>
    <scope>NUCLEOTIDE SEQUENCE [LARGE SCALE GENOMIC DNA]</scope>
    <source>
        <strain evidence="7 9">DSM 21548</strain>
    </source>
</reference>
<accession>A0A2P8GSK1</accession>
<protein>
    <submittedName>
        <fullName evidence="7">Concanavalin A-like lectin/glucanase superfamily protein</fullName>
    </submittedName>
    <submittedName>
        <fullName evidence="8">LamG domain-containing protein</fullName>
    </submittedName>
</protein>
<gene>
    <name evidence="7" type="ORF">CLV49_0551</name>
    <name evidence="8" type="ORF">ELQ93_17760</name>
</gene>
<dbReference type="Gene3D" id="2.130.10.10">
    <property type="entry name" value="YVTN repeat-like/Quinoprotein amine dehydrogenase"/>
    <property type="match status" value="1"/>
</dbReference>
<dbReference type="InterPro" id="IPR013320">
    <property type="entry name" value="ConA-like_dom_sf"/>
</dbReference>
<evidence type="ECO:0000256" key="2">
    <source>
        <dbReference type="ARBA" id="ARBA00023273"/>
    </source>
</evidence>
<dbReference type="Proteomes" id="UP000268291">
    <property type="component" value="Unassembled WGS sequence"/>
</dbReference>
<evidence type="ECO:0000256" key="1">
    <source>
        <dbReference type="ARBA" id="ARBA00004316"/>
    </source>
</evidence>
<evidence type="ECO:0000313" key="8">
    <source>
        <dbReference type="EMBL" id="RUQ81747.1"/>
    </source>
</evidence>
<keyword evidence="4" id="KW-0119">Carbohydrate metabolism</keyword>
<keyword evidence="4" id="KW-0624">Polysaccharide degradation</keyword>
<evidence type="ECO:0000313" key="9">
    <source>
        <dbReference type="Proteomes" id="UP000241203"/>
    </source>
</evidence>
<dbReference type="Pfam" id="PF13385">
    <property type="entry name" value="Laminin_G_3"/>
    <property type="match status" value="1"/>
</dbReference>
<dbReference type="SMART" id="SM00282">
    <property type="entry name" value="LamG"/>
    <property type="match status" value="1"/>
</dbReference>
<reference evidence="8 10" key="2">
    <citation type="submission" date="2018-12" db="EMBL/GenBank/DDBJ databases">
        <authorList>
            <person name="hu s."/>
            <person name="Xu Y."/>
            <person name="Xu B."/>
            <person name="Li F."/>
        </authorList>
    </citation>
    <scope>NUCLEOTIDE SEQUENCE [LARGE SCALE GENOMIC DNA]</scope>
    <source>
        <strain evidence="8 10">KSW2-17</strain>
    </source>
</reference>
<evidence type="ECO:0000313" key="7">
    <source>
        <dbReference type="EMBL" id="PSL36949.1"/>
    </source>
</evidence>
<keyword evidence="2" id="KW-0966">Cell projection</keyword>
<comment type="subcellular location">
    <subcellularLocation>
        <location evidence="1">Cell projection</location>
    </subcellularLocation>
</comment>
<proteinExistence type="predicted"/>
<dbReference type="EMBL" id="RZGY01000006">
    <property type="protein sequence ID" value="RUQ81747.1"/>
    <property type="molecule type" value="Genomic_DNA"/>
</dbReference>
<dbReference type="CDD" id="cd00110">
    <property type="entry name" value="LamG"/>
    <property type="match status" value="1"/>
</dbReference>
<dbReference type="InterPro" id="IPR001791">
    <property type="entry name" value="Laminin_G"/>
</dbReference>
<dbReference type="SUPFAM" id="SSF49265">
    <property type="entry name" value="Fibronectin type III"/>
    <property type="match status" value="1"/>
</dbReference>
<dbReference type="Gene3D" id="2.60.120.200">
    <property type="match status" value="1"/>
</dbReference>
<comment type="caution">
    <text evidence="7">The sequence shown here is derived from an EMBL/GenBank/DDBJ whole genome shotgun (WGS) entry which is preliminary data.</text>
</comment>